<proteinExistence type="predicted"/>
<keyword evidence="5 12" id="KW-0812">Transmembrane</keyword>
<dbReference type="GO" id="GO:0006508">
    <property type="term" value="P:proteolysis"/>
    <property type="evidence" value="ECO:0007669"/>
    <property type="project" value="UniProtKB-KW"/>
</dbReference>
<dbReference type="GO" id="GO:0005886">
    <property type="term" value="C:plasma membrane"/>
    <property type="evidence" value="ECO:0007669"/>
    <property type="project" value="UniProtKB-SubCell"/>
</dbReference>
<dbReference type="GO" id="GO:0046872">
    <property type="term" value="F:metal ion binding"/>
    <property type="evidence" value="ECO:0007669"/>
    <property type="project" value="UniProtKB-KW"/>
</dbReference>
<evidence type="ECO:0000259" key="13">
    <source>
        <dbReference type="Pfam" id="PF01435"/>
    </source>
</evidence>
<name>X0VMX9_9ZZZZ</name>
<accession>X0VMX9</accession>
<dbReference type="AlphaFoldDB" id="X0VMX9"/>
<evidence type="ECO:0000256" key="12">
    <source>
        <dbReference type="SAM" id="Phobius"/>
    </source>
</evidence>
<evidence type="ECO:0000256" key="10">
    <source>
        <dbReference type="ARBA" id="ARBA00023049"/>
    </source>
</evidence>
<comment type="caution">
    <text evidence="14">The sequence shown here is derived from an EMBL/GenBank/DDBJ whole genome shotgun (WGS) entry which is preliminary data.</text>
</comment>
<evidence type="ECO:0000313" key="14">
    <source>
        <dbReference type="EMBL" id="GAG19580.1"/>
    </source>
</evidence>
<evidence type="ECO:0000256" key="3">
    <source>
        <dbReference type="ARBA" id="ARBA00022475"/>
    </source>
</evidence>
<dbReference type="InterPro" id="IPR050083">
    <property type="entry name" value="HtpX_protease"/>
</dbReference>
<keyword evidence="4" id="KW-0645">Protease</keyword>
<feature type="transmembrane region" description="Helical" evidence="12">
    <location>
        <begin position="28"/>
        <end position="47"/>
    </location>
</feature>
<dbReference type="Pfam" id="PF01435">
    <property type="entry name" value="Peptidase_M48"/>
    <property type="match status" value="1"/>
</dbReference>
<sequence>MMNNVKTVFLLVLLGAVALGIGSIFGYFGLIIGGVLGVILAFSSYWWSDKLALRMAGAREVTPDEEPRLHQMVEEVAHQAKLPKPKVYVVHNDAPNAFATGRNPSHAVVAVTTGIRRILDERELRAVLGHEMGHIRNRDMLINAVVAAIALAIMVVARIAFWAAVFGGRARSGYGGLISIGA</sequence>
<dbReference type="PANTHER" id="PTHR43221:SF1">
    <property type="entry name" value="PROTEASE HTPX"/>
    <property type="match status" value="1"/>
</dbReference>
<keyword evidence="10" id="KW-0482">Metalloprotease</keyword>
<feature type="non-terminal residue" evidence="14">
    <location>
        <position position="182"/>
    </location>
</feature>
<dbReference type="InterPro" id="IPR001915">
    <property type="entry name" value="Peptidase_M48"/>
</dbReference>
<reference evidence="14" key="1">
    <citation type="journal article" date="2014" name="Front. Microbiol.">
        <title>High frequency of phylogenetically diverse reductive dehalogenase-homologous genes in deep subseafloor sedimentary metagenomes.</title>
        <authorList>
            <person name="Kawai M."/>
            <person name="Futagami T."/>
            <person name="Toyoda A."/>
            <person name="Takaki Y."/>
            <person name="Nishi S."/>
            <person name="Hori S."/>
            <person name="Arai W."/>
            <person name="Tsubouchi T."/>
            <person name="Morono Y."/>
            <person name="Uchiyama I."/>
            <person name="Ito T."/>
            <person name="Fujiyama A."/>
            <person name="Inagaki F."/>
            <person name="Takami H."/>
        </authorList>
    </citation>
    <scope>NUCLEOTIDE SEQUENCE</scope>
    <source>
        <strain evidence="14">Expedition CK06-06</strain>
    </source>
</reference>
<evidence type="ECO:0000256" key="2">
    <source>
        <dbReference type="ARBA" id="ARBA00004651"/>
    </source>
</evidence>
<dbReference type="EMBL" id="BARS01031564">
    <property type="protein sequence ID" value="GAG19580.1"/>
    <property type="molecule type" value="Genomic_DNA"/>
</dbReference>
<comment type="subcellular location">
    <subcellularLocation>
        <location evidence="2">Cell membrane</location>
        <topology evidence="2">Multi-pass membrane protein</topology>
    </subcellularLocation>
</comment>
<evidence type="ECO:0000256" key="6">
    <source>
        <dbReference type="ARBA" id="ARBA00022723"/>
    </source>
</evidence>
<evidence type="ECO:0000256" key="5">
    <source>
        <dbReference type="ARBA" id="ARBA00022692"/>
    </source>
</evidence>
<evidence type="ECO:0000256" key="7">
    <source>
        <dbReference type="ARBA" id="ARBA00022801"/>
    </source>
</evidence>
<protein>
    <recommendedName>
        <fullName evidence="13">Peptidase M48 domain-containing protein</fullName>
    </recommendedName>
</protein>
<dbReference type="GO" id="GO:0004222">
    <property type="term" value="F:metalloendopeptidase activity"/>
    <property type="evidence" value="ECO:0007669"/>
    <property type="project" value="InterPro"/>
</dbReference>
<dbReference type="PANTHER" id="PTHR43221">
    <property type="entry name" value="PROTEASE HTPX"/>
    <property type="match status" value="1"/>
</dbReference>
<dbReference type="Gene3D" id="3.30.2010.10">
    <property type="entry name" value="Metalloproteases ('zincins'), catalytic domain"/>
    <property type="match status" value="1"/>
</dbReference>
<keyword evidence="8" id="KW-0862">Zinc</keyword>
<keyword evidence="11 12" id="KW-0472">Membrane</keyword>
<keyword evidence="7" id="KW-0378">Hydrolase</keyword>
<gene>
    <name evidence="14" type="ORF">S01H1_49106</name>
</gene>
<evidence type="ECO:0000256" key="11">
    <source>
        <dbReference type="ARBA" id="ARBA00023136"/>
    </source>
</evidence>
<evidence type="ECO:0000256" key="4">
    <source>
        <dbReference type="ARBA" id="ARBA00022670"/>
    </source>
</evidence>
<feature type="transmembrane region" description="Helical" evidence="12">
    <location>
        <begin position="141"/>
        <end position="165"/>
    </location>
</feature>
<feature type="domain" description="Peptidase M48" evidence="13">
    <location>
        <begin position="64"/>
        <end position="173"/>
    </location>
</feature>
<organism evidence="14">
    <name type="scientific">marine sediment metagenome</name>
    <dbReference type="NCBI Taxonomy" id="412755"/>
    <lineage>
        <taxon>unclassified sequences</taxon>
        <taxon>metagenomes</taxon>
        <taxon>ecological metagenomes</taxon>
    </lineage>
</organism>
<comment type="cofactor">
    <cofactor evidence="1">
        <name>Zn(2+)</name>
        <dbReference type="ChEBI" id="CHEBI:29105"/>
    </cofactor>
</comment>
<evidence type="ECO:0000256" key="9">
    <source>
        <dbReference type="ARBA" id="ARBA00022989"/>
    </source>
</evidence>
<keyword evidence="6" id="KW-0479">Metal-binding</keyword>
<evidence type="ECO:0000256" key="1">
    <source>
        <dbReference type="ARBA" id="ARBA00001947"/>
    </source>
</evidence>
<keyword evidence="3" id="KW-1003">Cell membrane</keyword>
<keyword evidence="9 12" id="KW-1133">Transmembrane helix</keyword>
<evidence type="ECO:0000256" key="8">
    <source>
        <dbReference type="ARBA" id="ARBA00022833"/>
    </source>
</evidence>